<evidence type="ECO:0000256" key="1">
    <source>
        <dbReference type="SAM" id="SignalP"/>
    </source>
</evidence>
<sequence length="80" mass="8866">MIAHSLTHLLIHLHLIDLCMFPAHVPHLGSLSADADADAVFRVQRELLRWNMFKVNHKQLGCSAERASVGNVGLPGVNFQ</sequence>
<feature type="chain" id="PRO_5035915960" description="Secreted protein" evidence="1">
    <location>
        <begin position="19"/>
        <end position="80"/>
    </location>
</feature>
<name>A0A8T0GE80_CERPU</name>
<proteinExistence type="predicted"/>
<gene>
    <name evidence="2" type="ORF">KC19_11G121700</name>
</gene>
<dbReference type="Proteomes" id="UP000822688">
    <property type="component" value="Chromosome 11"/>
</dbReference>
<feature type="signal peptide" evidence="1">
    <location>
        <begin position="1"/>
        <end position="18"/>
    </location>
</feature>
<evidence type="ECO:0000313" key="2">
    <source>
        <dbReference type="EMBL" id="KAG0557340.1"/>
    </source>
</evidence>
<organism evidence="2 3">
    <name type="scientific">Ceratodon purpureus</name>
    <name type="common">Fire moss</name>
    <name type="synonym">Dicranum purpureum</name>
    <dbReference type="NCBI Taxonomy" id="3225"/>
    <lineage>
        <taxon>Eukaryota</taxon>
        <taxon>Viridiplantae</taxon>
        <taxon>Streptophyta</taxon>
        <taxon>Embryophyta</taxon>
        <taxon>Bryophyta</taxon>
        <taxon>Bryophytina</taxon>
        <taxon>Bryopsida</taxon>
        <taxon>Dicranidae</taxon>
        <taxon>Pseudoditrichales</taxon>
        <taxon>Ditrichaceae</taxon>
        <taxon>Ceratodon</taxon>
    </lineage>
</organism>
<reference evidence="2 3" key="1">
    <citation type="submission" date="2020-06" db="EMBL/GenBank/DDBJ databases">
        <title>WGS assembly of Ceratodon purpureus strain R40.</title>
        <authorList>
            <person name="Carey S.B."/>
            <person name="Jenkins J."/>
            <person name="Shu S."/>
            <person name="Lovell J.T."/>
            <person name="Sreedasyam A."/>
            <person name="Maumus F."/>
            <person name="Tiley G.P."/>
            <person name="Fernandez-Pozo N."/>
            <person name="Barry K."/>
            <person name="Chen C."/>
            <person name="Wang M."/>
            <person name="Lipzen A."/>
            <person name="Daum C."/>
            <person name="Saski C.A."/>
            <person name="Payton A.C."/>
            <person name="Mcbreen J.C."/>
            <person name="Conrad R.E."/>
            <person name="Kollar L.M."/>
            <person name="Olsson S."/>
            <person name="Huttunen S."/>
            <person name="Landis J.B."/>
            <person name="Wickett N.J."/>
            <person name="Johnson M.G."/>
            <person name="Rensing S.A."/>
            <person name="Grimwood J."/>
            <person name="Schmutz J."/>
            <person name="Mcdaniel S.F."/>
        </authorList>
    </citation>
    <scope>NUCLEOTIDE SEQUENCE [LARGE SCALE GENOMIC DNA]</scope>
    <source>
        <strain evidence="2 3">R40</strain>
    </source>
</reference>
<dbReference type="EMBL" id="CM026432">
    <property type="protein sequence ID" value="KAG0557340.1"/>
    <property type="molecule type" value="Genomic_DNA"/>
</dbReference>
<keyword evidence="1" id="KW-0732">Signal</keyword>
<protein>
    <recommendedName>
        <fullName evidence="4">Secreted protein</fullName>
    </recommendedName>
</protein>
<comment type="caution">
    <text evidence="2">The sequence shown here is derived from an EMBL/GenBank/DDBJ whole genome shotgun (WGS) entry which is preliminary data.</text>
</comment>
<keyword evidence="3" id="KW-1185">Reference proteome</keyword>
<evidence type="ECO:0000313" key="3">
    <source>
        <dbReference type="Proteomes" id="UP000822688"/>
    </source>
</evidence>
<accession>A0A8T0GE80</accession>
<dbReference type="AlphaFoldDB" id="A0A8T0GE80"/>
<evidence type="ECO:0008006" key="4">
    <source>
        <dbReference type="Google" id="ProtNLM"/>
    </source>
</evidence>